<dbReference type="Proteomes" id="UP000267844">
    <property type="component" value="Unassembled WGS sequence"/>
</dbReference>
<dbReference type="InterPro" id="IPR050640">
    <property type="entry name" value="Bact_2-comp_sensor_kinase"/>
</dbReference>
<name>A0A427BT47_9FLAO</name>
<dbReference type="Pfam" id="PF06580">
    <property type="entry name" value="His_kinase"/>
    <property type="match status" value="1"/>
</dbReference>
<dbReference type="Pfam" id="PF14501">
    <property type="entry name" value="HATPase_c_5"/>
    <property type="match status" value="1"/>
</dbReference>
<dbReference type="InterPro" id="IPR036890">
    <property type="entry name" value="HATPase_C_sf"/>
</dbReference>
<evidence type="ECO:0000256" key="1">
    <source>
        <dbReference type="SAM" id="Phobius"/>
    </source>
</evidence>
<feature type="transmembrane region" description="Helical" evidence="1">
    <location>
        <begin position="20"/>
        <end position="39"/>
    </location>
</feature>
<feature type="transmembrane region" description="Helical" evidence="1">
    <location>
        <begin position="75"/>
        <end position="96"/>
    </location>
</feature>
<dbReference type="GO" id="GO:0000155">
    <property type="term" value="F:phosphorelay sensor kinase activity"/>
    <property type="evidence" value="ECO:0007669"/>
    <property type="project" value="InterPro"/>
</dbReference>
<feature type="domain" description="Sensor histidine kinase NatK-like C-terminal" evidence="3">
    <location>
        <begin position="255"/>
        <end position="346"/>
    </location>
</feature>
<evidence type="ECO:0000313" key="5">
    <source>
        <dbReference type="Proteomes" id="UP000267844"/>
    </source>
</evidence>
<dbReference type="Gene3D" id="3.30.565.10">
    <property type="entry name" value="Histidine kinase-like ATPase, C-terminal domain"/>
    <property type="match status" value="1"/>
</dbReference>
<organism evidence="4 5">
    <name type="scientific">Empedobacter falsenii</name>
    <dbReference type="NCBI Taxonomy" id="343874"/>
    <lineage>
        <taxon>Bacteria</taxon>
        <taxon>Pseudomonadati</taxon>
        <taxon>Bacteroidota</taxon>
        <taxon>Flavobacteriia</taxon>
        <taxon>Flavobacteriales</taxon>
        <taxon>Weeksellaceae</taxon>
        <taxon>Empedobacter</taxon>
    </lineage>
</organism>
<keyword evidence="1" id="KW-1133">Transmembrane helix</keyword>
<dbReference type="EMBL" id="RHPO01000002">
    <property type="protein sequence ID" value="RRT94211.1"/>
    <property type="molecule type" value="Genomic_DNA"/>
</dbReference>
<evidence type="ECO:0000259" key="2">
    <source>
        <dbReference type="Pfam" id="PF06580"/>
    </source>
</evidence>
<dbReference type="InterPro" id="IPR010559">
    <property type="entry name" value="Sig_transdc_His_kin_internal"/>
</dbReference>
<evidence type="ECO:0000259" key="3">
    <source>
        <dbReference type="Pfam" id="PF14501"/>
    </source>
</evidence>
<comment type="caution">
    <text evidence="4">The sequence shown here is derived from an EMBL/GenBank/DDBJ whole genome shotgun (WGS) entry which is preliminary data.</text>
</comment>
<feature type="transmembrane region" description="Helical" evidence="1">
    <location>
        <begin position="45"/>
        <end position="63"/>
    </location>
</feature>
<keyword evidence="1" id="KW-0472">Membrane</keyword>
<evidence type="ECO:0000313" key="4">
    <source>
        <dbReference type="EMBL" id="RRT94211.1"/>
    </source>
</evidence>
<feature type="transmembrane region" description="Helical" evidence="1">
    <location>
        <begin position="116"/>
        <end position="136"/>
    </location>
</feature>
<accession>A0A427BT47</accession>
<protein>
    <submittedName>
        <fullName evidence="4">GHKL domain-containing protein</fullName>
    </submittedName>
</protein>
<gene>
    <name evidence="4" type="ORF">EGI89_02260</name>
</gene>
<dbReference type="PANTHER" id="PTHR34220:SF7">
    <property type="entry name" value="SENSOR HISTIDINE KINASE YPDA"/>
    <property type="match status" value="1"/>
</dbReference>
<feature type="domain" description="Signal transduction histidine kinase internal region" evidence="2">
    <location>
        <begin position="156"/>
        <end position="232"/>
    </location>
</feature>
<dbReference type="PANTHER" id="PTHR34220">
    <property type="entry name" value="SENSOR HISTIDINE KINASE YPDA"/>
    <property type="match status" value="1"/>
</dbReference>
<dbReference type="AlphaFoldDB" id="A0A427BT47"/>
<dbReference type="InterPro" id="IPR032834">
    <property type="entry name" value="NatK-like_C"/>
</dbReference>
<dbReference type="SUPFAM" id="SSF55874">
    <property type="entry name" value="ATPase domain of HSP90 chaperone/DNA topoisomerase II/histidine kinase"/>
    <property type="match status" value="1"/>
</dbReference>
<reference evidence="4 5" key="1">
    <citation type="submission" date="2018-10" db="EMBL/GenBank/DDBJ databases">
        <title>Transmission dynamics of multidrug resistant bacteria on intensive care unit surfaces.</title>
        <authorList>
            <person name="D'Souza A.W."/>
            <person name="Potter R.F."/>
            <person name="Wallace M."/>
            <person name="Shupe A."/>
            <person name="Patel S."/>
            <person name="Sun S."/>
            <person name="Gul D."/>
            <person name="Kwon J.H."/>
            <person name="Andleeb S."/>
            <person name="Burnham C.-A.D."/>
            <person name="Dantas G."/>
        </authorList>
    </citation>
    <scope>NUCLEOTIDE SEQUENCE [LARGE SCALE GENOMIC DNA]</scope>
    <source>
        <strain evidence="4 5">WF_348</strain>
    </source>
</reference>
<keyword evidence="1" id="KW-0812">Transmembrane</keyword>
<dbReference type="GO" id="GO:0016020">
    <property type="term" value="C:membrane"/>
    <property type="evidence" value="ECO:0007669"/>
    <property type="project" value="InterPro"/>
</dbReference>
<sequence>MEEKIIAFLLNKKLKLVRQIIFLLFFFIFLYCSGFYIRFPKEDRIYWFVSVYTFFVIMFYINTYYLVPKFLDRKYLTYFSLLICLVIVTLSIVLLTNRYILHLNTPKGEFFMLQPIYGIFTSISFIMITTTTTRLAQNWIIDKEKIIELEKLTHKMELAELKNQINPHFLFNNLNSVKALIRKNPEEAVNTVVKLSEFLRFQLYENRNNKNNLCQEILFLTNYLELEQKRRDDFTIKINNTINSETLNQRLIPSNLFTVFIENAVKHSVDVNDNASYININFSITNLMLHFECSNSICPDFKISDTKNKGIGLTNIKRRLELLYGDNYELKLNKKEKEFVVTLNLPL</sequence>
<proteinExistence type="predicted"/>